<organism evidence="2">
    <name type="scientific">Panstrongylus lignarius</name>
    <dbReference type="NCBI Taxonomy" id="156445"/>
    <lineage>
        <taxon>Eukaryota</taxon>
        <taxon>Metazoa</taxon>
        <taxon>Ecdysozoa</taxon>
        <taxon>Arthropoda</taxon>
        <taxon>Hexapoda</taxon>
        <taxon>Insecta</taxon>
        <taxon>Pterygota</taxon>
        <taxon>Neoptera</taxon>
        <taxon>Paraneoptera</taxon>
        <taxon>Hemiptera</taxon>
        <taxon>Heteroptera</taxon>
        <taxon>Panheteroptera</taxon>
        <taxon>Cimicomorpha</taxon>
        <taxon>Reduviidae</taxon>
        <taxon>Triatominae</taxon>
        <taxon>Panstrongylus</taxon>
    </lineage>
</organism>
<keyword evidence="1" id="KW-0732">Signal</keyword>
<sequence length="72" mass="9034">MRNVWIKHFLFFFFNCFQWRPRLAGRLWYYFAISLELPPHKMLQFSDSSCKWNITIFFERHCFHRQTVAANR</sequence>
<accession>A0A224XU00</accession>
<dbReference type="EMBL" id="GFTR01000399">
    <property type="protein sequence ID" value="JAW16027.1"/>
    <property type="molecule type" value="Transcribed_RNA"/>
</dbReference>
<name>A0A224XU00_9HEMI</name>
<dbReference type="AlphaFoldDB" id="A0A224XU00"/>
<evidence type="ECO:0000313" key="2">
    <source>
        <dbReference type="EMBL" id="JAW16027.1"/>
    </source>
</evidence>
<evidence type="ECO:0000256" key="1">
    <source>
        <dbReference type="SAM" id="SignalP"/>
    </source>
</evidence>
<proteinExistence type="predicted"/>
<feature type="signal peptide" evidence="1">
    <location>
        <begin position="1"/>
        <end position="24"/>
    </location>
</feature>
<feature type="chain" id="PRO_5012623763" evidence="1">
    <location>
        <begin position="25"/>
        <end position="72"/>
    </location>
</feature>
<reference evidence="2" key="1">
    <citation type="journal article" date="2018" name="PLoS Negl. Trop. Dis.">
        <title>An insight into the salivary gland and fat body transcriptome of Panstrongylus lignarius (Hemiptera: Heteroptera), the main vector of Chagas disease in Peru.</title>
        <authorList>
            <person name="Nevoa J.C."/>
            <person name="Mendes M.T."/>
            <person name="da Silva M.V."/>
            <person name="Soares S.C."/>
            <person name="Oliveira C.J.F."/>
            <person name="Ribeiro J.M.C."/>
        </authorList>
    </citation>
    <scope>NUCLEOTIDE SEQUENCE</scope>
</reference>
<protein>
    <submittedName>
        <fullName evidence="2">Putative secreted protein</fullName>
    </submittedName>
</protein>